<dbReference type="Pfam" id="PF07699">
    <property type="entry name" value="Ephrin_rec_like"/>
    <property type="match status" value="1"/>
</dbReference>
<reference evidence="4" key="1">
    <citation type="submission" date="2023-10" db="EMBL/GenBank/DDBJ databases">
        <authorList>
            <person name="Chen Y."/>
            <person name="Shah S."/>
            <person name="Dougan E. K."/>
            <person name="Thang M."/>
            <person name="Chan C."/>
        </authorList>
    </citation>
    <scope>NUCLEOTIDE SEQUENCE [LARGE SCALE GENOMIC DNA]</scope>
</reference>
<evidence type="ECO:0000259" key="3">
    <source>
        <dbReference type="Pfam" id="PF07699"/>
    </source>
</evidence>
<feature type="transmembrane region" description="Helical" evidence="2">
    <location>
        <begin position="806"/>
        <end position="826"/>
    </location>
</feature>
<protein>
    <recommendedName>
        <fullName evidence="3">Tyrosine-protein kinase ephrin type A/B receptor-like domain-containing protein</fullName>
    </recommendedName>
</protein>
<dbReference type="Proteomes" id="UP001189429">
    <property type="component" value="Unassembled WGS sequence"/>
</dbReference>
<sequence length="910" mass="98238">MFSAKSRAPGTPGPICLAGPAARLPPADTLARAQQAGPGALSPSRGGTALVETLGAEVFAVLGARGASPSLPPELERWLTSYSVFQAGTRTDLPALSSGPGHEPLLLLLLLSAADAQWDPYGRLSTAGPIPTPSEDAIARYPSLSGKLRLGIAAKLTRRDGRGAARVAAAARAVYDVNARNSTLCPAIADLGSAVLFNFSTDVKDHGGSNERAILAGFYFNYMVENSGFGLYGEPMHGTVGGAHDGWLQWQLPDENAIQRIQEAFTEIHEDPSMPRVIMLCAFQPELPEVLRQAGSMCLRNKEHNYVWFHPDDGNIDDPREAFGTFSVSWMPDSDRTPLFEEDDGDAFRYVENTSVTAQNNFAKCKAHAQLGYDIIVTFSVAMHRGNTTGKFTRETVTSSLLEEMLQEPVGDTSYGECLAGGLLTIHEDQERNLLYMVSNFYFDSAGNAVKADVVLVQDQMSGAWVCQATSDLAACSVDYPGQKCFKPNGEGPLDGGFPLGRAEICLDGTCWQRGEYVPADLGYFVPEIALNQSMPYMAQTACPVGSYASVSGQTACALSSTGYCVTEFYERGAVRRAEGTFADEKGQTSCDRCEVGRYQDEKGQSSYISCSDRRATLHTGSSSAVESICQVGTEYTDDTTDTCKPCPIGINCSAGEQLALDMVATATFITFGIFAFDLDPVRAECLFGSGATTGYVLTLLIPILLGAVLFGASFFSRLVIGVSHRLHMKGPETFNTYSTASQVYRFQDGAWDWGIIFLARNTFTGISVIIDPSRPYAQMMVMASVLTGSSFLSVLILPWRGNALNLSDAITCASLVILVAAAGSVHQKRGGDWEKFVDLGDFDLMRLKRGVHFIEVELLQGDDEIVTKISSRNFFETRIKTSRPQPNRGVDSNEPDSNEPMPTIATPTL</sequence>
<gene>
    <name evidence="4" type="ORF">PCOR1329_LOCUS9250</name>
</gene>
<accession>A0ABN9Q9M0</accession>
<evidence type="ECO:0000313" key="4">
    <source>
        <dbReference type="EMBL" id="CAK0801365.1"/>
    </source>
</evidence>
<feature type="transmembrane region" description="Helical" evidence="2">
    <location>
        <begin position="697"/>
        <end position="721"/>
    </location>
</feature>
<feature type="transmembrane region" description="Helical" evidence="2">
    <location>
        <begin position="780"/>
        <end position="800"/>
    </location>
</feature>
<comment type="caution">
    <text evidence="4">The sequence shown here is derived from an EMBL/GenBank/DDBJ whole genome shotgun (WGS) entry which is preliminary data.</text>
</comment>
<dbReference type="EMBL" id="CAUYUJ010002559">
    <property type="protein sequence ID" value="CAK0801365.1"/>
    <property type="molecule type" value="Genomic_DNA"/>
</dbReference>
<keyword evidence="2" id="KW-0472">Membrane</keyword>
<evidence type="ECO:0000313" key="5">
    <source>
        <dbReference type="Proteomes" id="UP001189429"/>
    </source>
</evidence>
<feature type="region of interest" description="Disordered" evidence="1">
    <location>
        <begin position="878"/>
        <end position="910"/>
    </location>
</feature>
<organism evidence="4 5">
    <name type="scientific">Prorocentrum cordatum</name>
    <dbReference type="NCBI Taxonomy" id="2364126"/>
    <lineage>
        <taxon>Eukaryota</taxon>
        <taxon>Sar</taxon>
        <taxon>Alveolata</taxon>
        <taxon>Dinophyceae</taxon>
        <taxon>Prorocentrales</taxon>
        <taxon>Prorocentraceae</taxon>
        <taxon>Prorocentrum</taxon>
    </lineage>
</organism>
<evidence type="ECO:0000256" key="1">
    <source>
        <dbReference type="SAM" id="MobiDB-lite"/>
    </source>
</evidence>
<keyword evidence="5" id="KW-1185">Reference proteome</keyword>
<proteinExistence type="predicted"/>
<name>A0ABN9Q9M0_9DINO</name>
<dbReference type="SMART" id="SM01411">
    <property type="entry name" value="Ephrin_rec_like"/>
    <property type="match status" value="2"/>
</dbReference>
<feature type="domain" description="Tyrosine-protein kinase ephrin type A/B receptor-like" evidence="3">
    <location>
        <begin position="580"/>
        <end position="625"/>
    </location>
</feature>
<keyword evidence="2" id="KW-0812">Transmembrane</keyword>
<dbReference type="InterPro" id="IPR011641">
    <property type="entry name" value="Tyr-kin_ephrin_A/B_rcpt-like"/>
</dbReference>
<keyword evidence="2" id="KW-1133">Transmembrane helix</keyword>
<evidence type="ECO:0000256" key="2">
    <source>
        <dbReference type="SAM" id="Phobius"/>
    </source>
</evidence>